<dbReference type="Pfam" id="PF11717">
    <property type="entry name" value="Tudor-knot"/>
    <property type="match status" value="1"/>
</dbReference>
<dbReference type="Pfam" id="PF22732">
    <property type="entry name" value="MSL3_chromo-like"/>
    <property type="match status" value="1"/>
</dbReference>
<dbReference type="GeneID" id="17251618"/>
<keyword evidence="4" id="KW-1185">Reference proteome</keyword>
<reference evidence="3" key="2">
    <citation type="submission" date="2024-10" db="UniProtKB">
        <authorList>
            <consortium name="EnsemblProtists"/>
        </authorList>
    </citation>
    <scope>IDENTIFICATION</scope>
</reference>
<dbReference type="InterPro" id="IPR053820">
    <property type="entry name" value="MSL3_chromo-like"/>
</dbReference>
<dbReference type="GO" id="GO:0005634">
    <property type="term" value="C:nucleus"/>
    <property type="evidence" value="ECO:0007669"/>
    <property type="project" value="InterPro"/>
</dbReference>
<accession>A0A0D3I2J1</accession>
<dbReference type="RefSeq" id="XP_005757905.1">
    <property type="nucleotide sequence ID" value="XM_005757848.1"/>
</dbReference>
<dbReference type="Proteomes" id="UP000013827">
    <property type="component" value="Unassembled WGS sequence"/>
</dbReference>
<protein>
    <recommendedName>
        <fullName evidence="5">Tudor-knot domain-containing protein</fullName>
    </recommendedName>
</protein>
<dbReference type="HOGENOM" id="CLU_1573573_0_0_1"/>
<dbReference type="PANTHER" id="PTHR10880">
    <property type="entry name" value="MORTALITY FACTOR 4-LIKE PROTEIN"/>
    <property type="match status" value="1"/>
</dbReference>
<feature type="domain" description="Tudor-knot" evidence="1">
    <location>
        <begin position="5"/>
        <end position="55"/>
    </location>
</feature>
<evidence type="ECO:0008006" key="5">
    <source>
        <dbReference type="Google" id="ProtNLM"/>
    </source>
</evidence>
<evidence type="ECO:0000313" key="3">
    <source>
        <dbReference type="EnsemblProtists" id="EOD05476"/>
    </source>
</evidence>
<dbReference type="InterPro" id="IPR008676">
    <property type="entry name" value="MRG"/>
</dbReference>
<dbReference type="GO" id="GO:0006355">
    <property type="term" value="P:regulation of DNA-templated transcription"/>
    <property type="evidence" value="ECO:0007669"/>
    <property type="project" value="InterPro"/>
</dbReference>
<dbReference type="EnsemblProtists" id="EOD05476">
    <property type="protein sequence ID" value="EOD05476"/>
    <property type="gene ID" value="EMIHUDRAFT_199252"/>
</dbReference>
<dbReference type="KEGG" id="ehx:EMIHUDRAFT_199252"/>
<evidence type="ECO:0000313" key="4">
    <source>
        <dbReference type="Proteomes" id="UP000013827"/>
    </source>
</evidence>
<proteinExistence type="predicted"/>
<dbReference type="AlphaFoldDB" id="A0A0D3I2J1"/>
<dbReference type="GO" id="GO:0006325">
    <property type="term" value="P:chromatin organization"/>
    <property type="evidence" value="ECO:0007669"/>
    <property type="project" value="InterPro"/>
</dbReference>
<dbReference type="PANTHER" id="PTHR10880:SF15">
    <property type="entry name" value="MSL COMPLEX SUBUNIT 3"/>
    <property type="match status" value="1"/>
</dbReference>
<sequence length="170" mass="19204">MPLAAGTKVDAEQNGVWYQAVIKQSLEESSGLSYKVHYHGWNARCDEWVDSARVRGIGSFSAGDEVQARDRFGKWYGAKIVHVTEDGEYRVHFLGWAARWDETVPADRVARVGAAVENMEVDPEAVWGGAAGHLGDDQFQVHAVLKSRIREGILQYWVDWGPEWDLYVQR</sequence>
<dbReference type="SUPFAM" id="SSF54160">
    <property type="entry name" value="Chromo domain-like"/>
    <property type="match status" value="2"/>
</dbReference>
<dbReference type="Gene3D" id="2.30.30.140">
    <property type="match status" value="2"/>
</dbReference>
<evidence type="ECO:0000259" key="2">
    <source>
        <dbReference type="Pfam" id="PF22732"/>
    </source>
</evidence>
<evidence type="ECO:0000259" key="1">
    <source>
        <dbReference type="Pfam" id="PF11717"/>
    </source>
</evidence>
<feature type="domain" description="MSL3 chromodomain-like" evidence="2">
    <location>
        <begin position="76"/>
        <end position="111"/>
    </location>
</feature>
<name>A0A0D3I2J1_EMIH1</name>
<organism evidence="3 4">
    <name type="scientific">Emiliania huxleyi (strain CCMP1516)</name>
    <dbReference type="NCBI Taxonomy" id="280463"/>
    <lineage>
        <taxon>Eukaryota</taxon>
        <taxon>Haptista</taxon>
        <taxon>Haptophyta</taxon>
        <taxon>Prymnesiophyceae</taxon>
        <taxon>Isochrysidales</taxon>
        <taxon>Noelaerhabdaceae</taxon>
        <taxon>Emiliania</taxon>
    </lineage>
</organism>
<dbReference type="PaxDb" id="2903-EOD05476"/>
<dbReference type="InterPro" id="IPR016197">
    <property type="entry name" value="Chromo-like_dom_sf"/>
</dbReference>
<dbReference type="InterPro" id="IPR025995">
    <property type="entry name" value="Tudor-knot"/>
</dbReference>
<reference evidence="4" key="1">
    <citation type="journal article" date="2013" name="Nature">
        <title>Pan genome of the phytoplankton Emiliania underpins its global distribution.</title>
        <authorList>
            <person name="Read B.A."/>
            <person name="Kegel J."/>
            <person name="Klute M.J."/>
            <person name="Kuo A."/>
            <person name="Lefebvre S.C."/>
            <person name="Maumus F."/>
            <person name="Mayer C."/>
            <person name="Miller J."/>
            <person name="Monier A."/>
            <person name="Salamov A."/>
            <person name="Young J."/>
            <person name="Aguilar M."/>
            <person name="Claverie J.M."/>
            <person name="Frickenhaus S."/>
            <person name="Gonzalez K."/>
            <person name="Herman E.K."/>
            <person name="Lin Y.C."/>
            <person name="Napier J."/>
            <person name="Ogata H."/>
            <person name="Sarno A.F."/>
            <person name="Shmutz J."/>
            <person name="Schroeder D."/>
            <person name="de Vargas C."/>
            <person name="Verret F."/>
            <person name="von Dassow P."/>
            <person name="Valentin K."/>
            <person name="Van de Peer Y."/>
            <person name="Wheeler G."/>
            <person name="Dacks J.B."/>
            <person name="Delwiche C.F."/>
            <person name="Dyhrman S.T."/>
            <person name="Glockner G."/>
            <person name="John U."/>
            <person name="Richards T."/>
            <person name="Worden A.Z."/>
            <person name="Zhang X."/>
            <person name="Grigoriev I.V."/>
            <person name="Allen A.E."/>
            <person name="Bidle K."/>
            <person name="Borodovsky M."/>
            <person name="Bowler C."/>
            <person name="Brownlee C."/>
            <person name="Cock J.M."/>
            <person name="Elias M."/>
            <person name="Gladyshev V.N."/>
            <person name="Groth M."/>
            <person name="Guda C."/>
            <person name="Hadaegh A."/>
            <person name="Iglesias-Rodriguez M.D."/>
            <person name="Jenkins J."/>
            <person name="Jones B.M."/>
            <person name="Lawson T."/>
            <person name="Leese F."/>
            <person name="Lindquist E."/>
            <person name="Lobanov A."/>
            <person name="Lomsadze A."/>
            <person name="Malik S.B."/>
            <person name="Marsh M.E."/>
            <person name="Mackinder L."/>
            <person name="Mock T."/>
            <person name="Mueller-Roeber B."/>
            <person name="Pagarete A."/>
            <person name="Parker M."/>
            <person name="Probert I."/>
            <person name="Quesneville H."/>
            <person name="Raines C."/>
            <person name="Rensing S.A."/>
            <person name="Riano-Pachon D.M."/>
            <person name="Richier S."/>
            <person name="Rokitta S."/>
            <person name="Shiraiwa Y."/>
            <person name="Soanes D.M."/>
            <person name="van der Giezen M."/>
            <person name="Wahlund T.M."/>
            <person name="Williams B."/>
            <person name="Wilson W."/>
            <person name="Wolfe G."/>
            <person name="Wurch L.L."/>
        </authorList>
    </citation>
    <scope>NUCLEOTIDE SEQUENCE</scope>
</reference>
<dbReference type="GO" id="GO:0035267">
    <property type="term" value="C:NuA4 histone acetyltransferase complex"/>
    <property type="evidence" value="ECO:0007669"/>
    <property type="project" value="TreeGrafter"/>
</dbReference>